<organism evidence="2 3">
    <name type="scientific">Paenibacillus oenotherae</name>
    <dbReference type="NCBI Taxonomy" id="1435645"/>
    <lineage>
        <taxon>Bacteria</taxon>
        <taxon>Bacillati</taxon>
        <taxon>Bacillota</taxon>
        <taxon>Bacilli</taxon>
        <taxon>Bacillales</taxon>
        <taxon>Paenibacillaceae</taxon>
        <taxon>Paenibacillus</taxon>
    </lineage>
</organism>
<keyword evidence="3" id="KW-1185">Reference proteome</keyword>
<dbReference type="InterPro" id="IPR001509">
    <property type="entry name" value="Epimerase_deHydtase"/>
</dbReference>
<reference evidence="2 3" key="1">
    <citation type="submission" date="2021-07" db="EMBL/GenBank/DDBJ databases">
        <title>Paenibacillus radiodurans sp. nov., isolated from the southeastern edge of Tengger Desert.</title>
        <authorList>
            <person name="Zhang G."/>
        </authorList>
    </citation>
    <scope>NUCLEOTIDE SEQUENCE [LARGE SCALE GENOMIC DNA]</scope>
    <source>
        <strain evidence="2 3">DT7-4</strain>
    </source>
</reference>
<proteinExistence type="predicted"/>
<evidence type="ECO:0000313" key="2">
    <source>
        <dbReference type="EMBL" id="MBW7477209.1"/>
    </source>
</evidence>
<dbReference type="PANTHER" id="PTHR43245">
    <property type="entry name" value="BIFUNCTIONAL POLYMYXIN RESISTANCE PROTEIN ARNA"/>
    <property type="match status" value="1"/>
</dbReference>
<accession>A0ABS7DB93</accession>
<gene>
    <name evidence="2" type="ORF">K0T92_21055</name>
</gene>
<dbReference type="InterPro" id="IPR036291">
    <property type="entry name" value="NAD(P)-bd_dom_sf"/>
</dbReference>
<dbReference type="RefSeq" id="WP_219874459.1">
    <property type="nucleotide sequence ID" value="NZ_JAHZIJ010000021.1"/>
</dbReference>
<evidence type="ECO:0000313" key="3">
    <source>
        <dbReference type="Proteomes" id="UP000812277"/>
    </source>
</evidence>
<feature type="domain" description="NAD-dependent epimerase/dehydratase" evidence="1">
    <location>
        <begin position="3"/>
        <end position="228"/>
    </location>
</feature>
<dbReference type="EMBL" id="JAHZIJ010000021">
    <property type="protein sequence ID" value="MBW7477209.1"/>
    <property type="molecule type" value="Genomic_DNA"/>
</dbReference>
<sequence>MNVLVTGATGFLGRRLVQRLLEEGYTVTAAGRNEAVGRELTLEGARFLPASLEDEQAMLDACRGQSYVFHCGALSTPWGAYRDFYRSNVMGTRHVIAGCRTHGVTRLIHVSTPSLYFQYKDGFGISEASPLPNKPVNHYARTKRMAESLVDEAFAQGLPVVTIRPRALFGPGDNAIFPRLVRANQKKFVPLFRKGQIMMDITYIDNCVDALLLCMRSPESTLGRKYNITNGEPIPFINILEQVFRLLDMPFHHKEIPYKLAYSLAGLMELASKTLLLGKAEPVLTRYTLGTLGFHQTLDITAAREELGYRPSISNEAGIRLFADWWKRMYGQNG</sequence>
<dbReference type="Gene3D" id="3.40.50.720">
    <property type="entry name" value="NAD(P)-binding Rossmann-like Domain"/>
    <property type="match status" value="1"/>
</dbReference>
<dbReference type="PANTHER" id="PTHR43245:SF24">
    <property type="entry name" value="DEHYDROGENASE"/>
    <property type="match status" value="1"/>
</dbReference>
<dbReference type="Proteomes" id="UP000812277">
    <property type="component" value="Unassembled WGS sequence"/>
</dbReference>
<evidence type="ECO:0000259" key="1">
    <source>
        <dbReference type="Pfam" id="PF01370"/>
    </source>
</evidence>
<dbReference type="Pfam" id="PF01370">
    <property type="entry name" value="Epimerase"/>
    <property type="match status" value="1"/>
</dbReference>
<dbReference type="InterPro" id="IPR050177">
    <property type="entry name" value="Lipid_A_modif_metabolic_enz"/>
</dbReference>
<name>A0ABS7DB93_9BACL</name>
<protein>
    <submittedName>
        <fullName evidence="2">NAD-dependent epimerase/dehydratase family protein</fullName>
    </submittedName>
</protein>
<comment type="caution">
    <text evidence="2">The sequence shown here is derived from an EMBL/GenBank/DDBJ whole genome shotgun (WGS) entry which is preliminary data.</text>
</comment>
<dbReference type="SUPFAM" id="SSF51735">
    <property type="entry name" value="NAD(P)-binding Rossmann-fold domains"/>
    <property type="match status" value="1"/>
</dbReference>